<feature type="transmembrane region" description="Helical" evidence="1">
    <location>
        <begin position="199"/>
        <end position="221"/>
    </location>
</feature>
<dbReference type="GeneID" id="39868133"/>
<organism evidence="3 4">
    <name type="scientific">Plasmodium malariae</name>
    <dbReference type="NCBI Taxonomy" id="5858"/>
    <lineage>
        <taxon>Eukaryota</taxon>
        <taxon>Sar</taxon>
        <taxon>Alveolata</taxon>
        <taxon>Apicomplexa</taxon>
        <taxon>Aconoidasida</taxon>
        <taxon>Haemosporida</taxon>
        <taxon>Plasmodiidae</taxon>
        <taxon>Plasmodium</taxon>
        <taxon>Plasmodium (Plasmodium)</taxon>
    </lineage>
</organism>
<reference evidence="3 4" key="1">
    <citation type="submission" date="2016-06" db="EMBL/GenBank/DDBJ databases">
        <authorList>
            <consortium name="Pathogen Informatics"/>
        </authorList>
    </citation>
    <scope>NUCLEOTIDE SEQUENCE [LARGE SCALE GENOMIC DNA]</scope>
</reference>
<accession>A0A1D3P9Y5</accession>
<dbReference type="VEuPathDB" id="PlasmoDB:PmUG01_08012400"/>
<evidence type="ECO:0000313" key="3">
    <source>
        <dbReference type="EMBL" id="SCN12026.1"/>
    </source>
</evidence>
<keyword evidence="1" id="KW-0472">Membrane</keyword>
<evidence type="ECO:0000256" key="1">
    <source>
        <dbReference type="SAM" id="Phobius"/>
    </source>
</evidence>
<dbReference type="AlphaFoldDB" id="A0A1D3P9Y5"/>
<dbReference type="EMBL" id="LT594629">
    <property type="protein sequence ID" value="SCN11999.1"/>
    <property type="molecule type" value="Genomic_DNA"/>
</dbReference>
<sequence length="235" mass="28036">MNKFRLIYFNIKFNKYTDNHNLDRKLFLRTFRFLAKCKKDNYSNIKEFKEGIPHIGVKEKKDITYNEKRLVAKYKHSNGSSLNKAQYYTEVIDYNNGMFDGKHFHYERKCIKKKDYDYFLKRKKIIGDIALKKIKFRNYGFGVALFFIFFLLGIGIPSLYGINSLNIKWENIGSSDFWKHFKEPMESIVPRSIAPYMNIISFSILIVIISIILLVAIYKILRNNEKYNKIKLIKD</sequence>
<dbReference type="Pfam" id="PF12420">
    <property type="entry name" value="DUF3671"/>
    <property type="match status" value="1"/>
</dbReference>
<dbReference type="KEGG" id="pmal:PMUG01_08015000"/>
<feature type="transmembrane region" description="Helical" evidence="1">
    <location>
        <begin position="139"/>
        <end position="160"/>
    </location>
</feature>
<evidence type="ECO:0000313" key="4">
    <source>
        <dbReference type="Proteomes" id="UP000219813"/>
    </source>
</evidence>
<dbReference type="RefSeq" id="XP_028861015.1">
    <property type="nucleotide sequence ID" value="XM_029004314.1"/>
</dbReference>
<protein>
    <submittedName>
        <fullName evidence="3">Fam-m protein</fullName>
    </submittedName>
</protein>
<keyword evidence="4" id="KW-1185">Reference proteome</keyword>
<keyword evidence="1" id="KW-0812">Transmembrane</keyword>
<dbReference type="Proteomes" id="UP000219813">
    <property type="component" value="Chromosome 8"/>
</dbReference>
<dbReference type="InterPro" id="IPR022139">
    <property type="entry name" value="Fam-L/Fam-M-like_plasmodium"/>
</dbReference>
<proteinExistence type="predicted"/>
<name>A0A1D3P9Y5_PLAMA</name>
<keyword evidence="1" id="KW-1133">Transmembrane helix</keyword>
<dbReference type="VEuPathDB" id="PlasmoDB:PmUG01_08015000"/>
<dbReference type="EMBL" id="LT594629">
    <property type="protein sequence ID" value="SCN12026.1"/>
    <property type="molecule type" value="Genomic_DNA"/>
</dbReference>
<gene>
    <name evidence="3" type="primary">PmUG01_08015000</name>
    <name evidence="2" type="synonym">PmUG01_08012400</name>
    <name evidence="2" type="ORF">PMUG01_08012400</name>
    <name evidence="3" type="ORF">PMUG01_08015000</name>
</gene>
<evidence type="ECO:0000313" key="2">
    <source>
        <dbReference type="EMBL" id="SCN11999.1"/>
    </source>
</evidence>